<dbReference type="GO" id="GO:0005945">
    <property type="term" value="C:6-phosphofructokinase complex"/>
    <property type="evidence" value="ECO:0007669"/>
    <property type="project" value="TreeGrafter"/>
</dbReference>
<accession>A0A0H3K7T5</accession>
<evidence type="ECO:0000256" key="8">
    <source>
        <dbReference type="ARBA" id="ARBA00023152"/>
    </source>
</evidence>
<evidence type="ECO:0000313" key="12">
    <source>
        <dbReference type="Proteomes" id="UP000001175"/>
    </source>
</evidence>
<dbReference type="PRINTS" id="PR00476">
    <property type="entry name" value="PHFRCTKINASE"/>
</dbReference>
<evidence type="ECO:0000256" key="9">
    <source>
        <dbReference type="ARBA" id="ARBA00038478"/>
    </source>
</evidence>
<evidence type="ECO:0000259" key="10">
    <source>
        <dbReference type="Pfam" id="PF00365"/>
    </source>
</evidence>
<evidence type="ECO:0000256" key="3">
    <source>
        <dbReference type="ARBA" id="ARBA00022490"/>
    </source>
</evidence>
<dbReference type="PROSITE" id="PS00433">
    <property type="entry name" value="PHOSPHOFRUCTOKINASE"/>
    <property type="match status" value="1"/>
</dbReference>
<dbReference type="InterPro" id="IPR000023">
    <property type="entry name" value="Phosphofructokinase_dom"/>
</dbReference>
<dbReference type="Gene3D" id="3.40.50.460">
    <property type="entry name" value="Phosphofructokinase domain"/>
    <property type="match status" value="1"/>
</dbReference>
<dbReference type="EMBL" id="AP008231">
    <property type="protein sequence ID" value="BAD79121.1"/>
    <property type="molecule type" value="Genomic_DNA"/>
</dbReference>
<keyword evidence="5" id="KW-0479">Metal-binding</keyword>
<comment type="similarity">
    <text evidence="9">Belongs to the phosphofructokinase type A (PFKA) family.</text>
</comment>
<dbReference type="PIRSF" id="PIRSF000532">
    <property type="entry name" value="ATP_PFK_prok"/>
    <property type="match status" value="1"/>
</dbReference>
<dbReference type="InterPro" id="IPR035966">
    <property type="entry name" value="PKF_sf"/>
</dbReference>
<dbReference type="GO" id="GO:0016208">
    <property type="term" value="F:AMP binding"/>
    <property type="evidence" value="ECO:0007669"/>
    <property type="project" value="TreeGrafter"/>
</dbReference>
<dbReference type="Proteomes" id="UP000001175">
    <property type="component" value="Chromosome"/>
</dbReference>
<keyword evidence="7" id="KW-0460">Magnesium</keyword>
<dbReference type="eggNOG" id="COG0205">
    <property type="taxonomic scope" value="Bacteria"/>
</dbReference>
<dbReference type="GO" id="GO:0046872">
    <property type="term" value="F:metal ion binding"/>
    <property type="evidence" value="ECO:0007669"/>
    <property type="project" value="UniProtKB-KW"/>
</dbReference>
<dbReference type="GO" id="GO:0006002">
    <property type="term" value="P:fructose 6-phosphate metabolic process"/>
    <property type="evidence" value="ECO:0007669"/>
    <property type="project" value="InterPro"/>
</dbReference>
<feature type="domain" description="Phosphofructokinase" evidence="10">
    <location>
        <begin position="5"/>
        <end position="294"/>
    </location>
</feature>
<comment type="cofactor">
    <cofactor evidence="1">
        <name>Mg(2+)</name>
        <dbReference type="ChEBI" id="CHEBI:18420"/>
    </cofactor>
</comment>
<evidence type="ECO:0000256" key="1">
    <source>
        <dbReference type="ARBA" id="ARBA00001946"/>
    </source>
</evidence>
<reference evidence="11 12" key="1">
    <citation type="journal article" date="2007" name="Photosyn. Res.">
        <title>Complete nucleotide sequence of the freshwater unicellular cyanobacterium Synechococcus elongatus PCC 6301 chromosome: gene content and organization.</title>
        <authorList>
            <person name="Sugita C."/>
            <person name="Ogata K."/>
            <person name="Shikata M."/>
            <person name="Jikuya H."/>
            <person name="Takano J."/>
            <person name="Furumichi M."/>
            <person name="Kanehisa M."/>
            <person name="Omata T."/>
            <person name="Sugiura M."/>
            <person name="Sugita M."/>
        </authorList>
    </citation>
    <scope>NUCLEOTIDE SEQUENCE [LARGE SCALE GENOMIC DNA]</scope>
    <source>
        <strain evidence="12">ATCC 27144 / PCC 6301 / SAUG 1402/1</strain>
    </source>
</reference>
<keyword evidence="8" id="KW-0324">Glycolysis</keyword>
<dbReference type="GO" id="GO:0030388">
    <property type="term" value="P:fructose 1,6-bisphosphate metabolic process"/>
    <property type="evidence" value="ECO:0007669"/>
    <property type="project" value="TreeGrafter"/>
</dbReference>
<dbReference type="KEGG" id="syc:syc0931_d"/>
<evidence type="ECO:0000256" key="6">
    <source>
        <dbReference type="ARBA" id="ARBA00022777"/>
    </source>
</evidence>
<keyword evidence="4" id="KW-0808">Transferase</keyword>
<evidence type="ECO:0000256" key="2">
    <source>
        <dbReference type="ARBA" id="ARBA00004679"/>
    </source>
</evidence>
<dbReference type="InterPro" id="IPR015912">
    <property type="entry name" value="Phosphofructokinase_CS"/>
</dbReference>
<keyword evidence="6 11" id="KW-0418">Kinase</keyword>
<organism evidence="11 12">
    <name type="scientific">Synechococcus sp. (strain ATCC 27144 / PCC 6301 / SAUG 1402/1)</name>
    <name type="common">Anacystis nidulans</name>
    <dbReference type="NCBI Taxonomy" id="269084"/>
    <lineage>
        <taxon>Bacteria</taxon>
        <taxon>Bacillati</taxon>
        <taxon>Cyanobacteriota</taxon>
        <taxon>Cyanophyceae</taxon>
        <taxon>Synechococcales</taxon>
        <taxon>Synechococcaceae</taxon>
        <taxon>Synechococcus</taxon>
    </lineage>
</organism>
<dbReference type="PANTHER" id="PTHR13697">
    <property type="entry name" value="PHOSPHOFRUCTOKINASE"/>
    <property type="match status" value="1"/>
</dbReference>
<dbReference type="PANTHER" id="PTHR13697:SF52">
    <property type="entry name" value="ATP-DEPENDENT 6-PHOSPHOFRUCTOKINASE 3"/>
    <property type="match status" value="1"/>
</dbReference>
<dbReference type="GO" id="GO:0070095">
    <property type="term" value="F:fructose-6-phosphate binding"/>
    <property type="evidence" value="ECO:0007669"/>
    <property type="project" value="TreeGrafter"/>
</dbReference>
<dbReference type="GO" id="GO:0042802">
    <property type="term" value="F:identical protein binding"/>
    <property type="evidence" value="ECO:0007669"/>
    <property type="project" value="TreeGrafter"/>
</dbReference>
<protein>
    <submittedName>
        <fullName evidence="11">Phosphofructokinase</fullName>
    </submittedName>
</protein>
<dbReference type="Pfam" id="PF00365">
    <property type="entry name" value="PFK"/>
    <property type="match status" value="1"/>
</dbReference>
<comment type="pathway">
    <text evidence="2">Carbohydrate degradation; glycolysis; D-glyceraldehyde 3-phosphate and glycerone phosphate from D-glucose: step 3/4.</text>
</comment>
<evidence type="ECO:0000256" key="4">
    <source>
        <dbReference type="ARBA" id="ARBA00022679"/>
    </source>
</evidence>
<gene>
    <name evidence="11" type="primary">pfkA</name>
    <name evidence="11" type="ordered locus">syc0931_d</name>
</gene>
<proteinExistence type="inferred from homology"/>
<dbReference type="RefSeq" id="WP_011243243.1">
    <property type="nucleotide sequence ID" value="NC_006576.1"/>
</dbReference>
<dbReference type="GO" id="GO:0003872">
    <property type="term" value="F:6-phosphofructokinase activity"/>
    <property type="evidence" value="ECO:0007669"/>
    <property type="project" value="InterPro"/>
</dbReference>
<evidence type="ECO:0000313" key="11">
    <source>
        <dbReference type="EMBL" id="BAD79121.1"/>
    </source>
</evidence>
<dbReference type="NCBIfam" id="NF002872">
    <property type="entry name" value="PRK03202.1"/>
    <property type="match status" value="1"/>
</dbReference>
<dbReference type="Gene3D" id="3.40.50.450">
    <property type="match status" value="1"/>
</dbReference>
<evidence type="ECO:0000256" key="7">
    <source>
        <dbReference type="ARBA" id="ARBA00022842"/>
    </source>
</evidence>
<sequence length="360" mass="38004">MAVRKLGVLTSGGDCPGLNAVIRAIARHAVGNYGWELWGIAYATQGLLKRQAIALSPHHFDRQSLDPLLCSGGTILGSINRGDTLAHQAEILAGYQELGLDALIGIGGDGSLAILRQLAEAGRWQFIGIPKTIDNDVALTERAIGFDTAIHTVAEALLSLGSTAASHDRIMIAEVMGRQSGHLALQGGIAGGADVILLPEIPYRLLELCHYLQQLRDRWQRRYAVIAIAEGTHHPPEVTQGPGSLGEQLVQAITAQDPTLDARVTVLGHVQRGGNPVASDRLLATQMGYAAVERLAAGASGEMMAWQGGRVVSVPLEAVCLQSPTLVDPHSPPVDTAAGLGIFLGDRSLTPWRGSACPTH</sequence>
<dbReference type="SUPFAM" id="SSF53784">
    <property type="entry name" value="Phosphofructokinase"/>
    <property type="match status" value="1"/>
</dbReference>
<dbReference type="AlphaFoldDB" id="A0A0H3K7T5"/>
<dbReference type="GO" id="GO:0048029">
    <property type="term" value="F:monosaccharide binding"/>
    <property type="evidence" value="ECO:0007669"/>
    <property type="project" value="TreeGrafter"/>
</dbReference>
<dbReference type="InterPro" id="IPR022953">
    <property type="entry name" value="ATP_PFK"/>
</dbReference>
<dbReference type="GO" id="GO:0005524">
    <property type="term" value="F:ATP binding"/>
    <property type="evidence" value="ECO:0007669"/>
    <property type="project" value="InterPro"/>
</dbReference>
<evidence type="ECO:0000256" key="5">
    <source>
        <dbReference type="ARBA" id="ARBA00022723"/>
    </source>
</evidence>
<keyword evidence="3" id="KW-0963">Cytoplasm</keyword>
<dbReference type="InterPro" id="IPR012003">
    <property type="entry name" value="ATP_PFK_prok-type"/>
</dbReference>
<name>A0A0H3K7T5_SYNP6</name>
<dbReference type="GO" id="GO:0061621">
    <property type="term" value="P:canonical glycolysis"/>
    <property type="evidence" value="ECO:0007669"/>
    <property type="project" value="TreeGrafter"/>
</dbReference>
<dbReference type="UniPathway" id="UPA00109">
    <property type="reaction ID" value="UER00182"/>
</dbReference>